<dbReference type="NCBIfam" id="TIGR01082">
    <property type="entry name" value="murC"/>
    <property type="match status" value="1"/>
</dbReference>
<feature type="domain" description="Mur ligase N-terminal catalytic" evidence="15">
    <location>
        <begin position="7"/>
        <end position="105"/>
    </location>
</feature>
<keyword evidence="12 14" id="KW-0961">Cell wall biogenesis/degradation</keyword>
<evidence type="ECO:0000256" key="5">
    <source>
        <dbReference type="ARBA" id="ARBA00022598"/>
    </source>
</evidence>
<dbReference type="EC" id="6.3.2.8" evidence="3 14"/>
<evidence type="ECO:0000256" key="3">
    <source>
        <dbReference type="ARBA" id="ARBA00012211"/>
    </source>
</evidence>
<dbReference type="SUPFAM" id="SSF53623">
    <property type="entry name" value="MurD-like peptide ligases, catalytic domain"/>
    <property type="match status" value="1"/>
</dbReference>
<dbReference type="PANTHER" id="PTHR43445:SF3">
    <property type="entry name" value="UDP-N-ACETYLMURAMATE--L-ALANINE LIGASE"/>
    <property type="match status" value="1"/>
</dbReference>
<dbReference type="InterPro" id="IPR036565">
    <property type="entry name" value="Mur-like_cat_sf"/>
</dbReference>
<comment type="pathway">
    <text evidence="2 14">Cell wall biogenesis; peptidoglycan biosynthesis.</text>
</comment>
<dbReference type="GO" id="GO:0005737">
    <property type="term" value="C:cytoplasm"/>
    <property type="evidence" value="ECO:0007669"/>
    <property type="project" value="UniProtKB-SubCell"/>
</dbReference>
<keyword evidence="6 14" id="KW-0132">Cell division</keyword>
<dbReference type="Pfam" id="PF02875">
    <property type="entry name" value="Mur_ligase_C"/>
    <property type="match status" value="1"/>
</dbReference>
<dbReference type="InterPro" id="IPR000713">
    <property type="entry name" value="Mur_ligase_N"/>
</dbReference>
<comment type="catalytic activity">
    <reaction evidence="13 14">
        <text>UDP-N-acetyl-alpha-D-muramate + L-alanine + ATP = UDP-N-acetyl-alpha-D-muramoyl-L-alanine + ADP + phosphate + H(+)</text>
        <dbReference type="Rhea" id="RHEA:23372"/>
        <dbReference type="ChEBI" id="CHEBI:15378"/>
        <dbReference type="ChEBI" id="CHEBI:30616"/>
        <dbReference type="ChEBI" id="CHEBI:43474"/>
        <dbReference type="ChEBI" id="CHEBI:57972"/>
        <dbReference type="ChEBI" id="CHEBI:70757"/>
        <dbReference type="ChEBI" id="CHEBI:83898"/>
        <dbReference type="ChEBI" id="CHEBI:456216"/>
        <dbReference type="EC" id="6.3.2.8"/>
    </reaction>
</comment>
<dbReference type="InterPro" id="IPR005758">
    <property type="entry name" value="UDP-N-AcMur_Ala_ligase_MurC"/>
</dbReference>
<evidence type="ECO:0000256" key="11">
    <source>
        <dbReference type="ARBA" id="ARBA00023306"/>
    </source>
</evidence>
<reference evidence="18" key="1">
    <citation type="submission" date="2020-10" db="EMBL/GenBank/DDBJ databases">
        <title>Connecting structure to function with the recovery of over 1000 high-quality activated sludge metagenome-assembled genomes encoding full-length rRNA genes using long-read sequencing.</title>
        <authorList>
            <person name="Singleton C.M."/>
            <person name="Petriglieri F."/>
            <person name="Kristensen J.M."/>
            <person name="Kirkegaard R.H."/>
            <person name="Michaelsen T.Y."/>
            <person name="Andersen M.H."/>
            <person name="Karst S.M."/>
            <person name="Dueholm M.S."/>
            <person name="Nielsen P.H."/>
            <person name="Albertsen M."/>
        </authorList>
    </citation>
    <scope>NUCLEOTIDE SEQUENCE</scope>
    <source>
        <strain evidence="18">EsbW_18-Q3-R4-48_MAXAC.044</strain>
    </source>
</reference>
<dbReference type="HAMAP" id="MF_00046">
    <property type="entry name" value="MurC"/>
    <property type="match status" value="1"/>
</dbReference>
<dbReference type="GO" id="GO:0071555">
    <property type="term" value="P:cell wall organization"/>
    <property type="evidence" value="ECO:0007669"/>
    <property type="project" value="UniProtKB-KW"/>
</dbReference>
<feature type="domain" description="Mur ligase central" evidence="17">
    <location>
        <begin position="110"/>
        <end position="292"/>
    </location>
</feature>
<dbReference type="InterPro" id="IPR036615">
    <property type="entry name" value="Mur_ligase_C_dom_sf"/>
</dbReference>
<dbReference type="InterPro" id="IPR004101">
    <property type="entry name" value="Mur_ligase_C"/>
</dbReference>
<evidence type="ECO:0000259" key="17">
    <source>
        <dbReference type="Pfam" id="PF08245"/>
    </source>
</evidence>
<evidence type="ECO:0000256" key="2">
    <source>
        <dbReference type="ARBA" id="ARBA00004752"/>
    </source>
</evidence>
<dbReference type="InterPro" id="IPR013221">
    <property type="entry name" value="Mur_ligase_cen"/>
</dbReference>
<keyword evidence="4 14" id="KW-0963">Cytoplasm</keyword>
<dbReference type="GO" id="GO:0009252">
    <property type="term" value="P:peptidoglycan biosynthetic process"/>
    <property type="evidence" value="ECO:0007669"/>
    <property type="project" value="UniProtKB-UniRule"/>
</dbReference>
<keyword evidence="11 14" id="KW-0131">Cell cycle</keyword>
<keyword evidence="10 14" id="KW-0573">Peptidoglycan synthesis</keyword>
<evidence type="ECO:0000256" key="6">
    <source>
        <dbReference type="ARBA" id="ARBA00022618"/>
    </source>
</evidence>
<dbReference type="GO" id="GO:0051301">
    <property type="term" value="P:cell division"/>
    <property type="evidence" value="ECO:0007669"/>
    <property type="project" value="UniProtKB-KW"/>
</dbReference>
<keyword evidence="8 14" id="KW-0067">ATP-binding</keyword>
<sequence>MKHKVKNIHFVGIGGSGMSGIAEVMFNLGFGVSGSDLADNATTRRLAGLGIRISAGHASEHIIGADAVVVSTAVKDDNPEVIAARLRKVPLVPRAQMLAELMRLKQGIAIAGTHGKTTTTSLVASILAEGGMDPTFVIGGRLNAAGANARLGSGDFLVAEADESDASFLFLSPVISIVTNIDADHMETYGHDFGRLKQAFVDFLQRLPFYGVAVLCADDANVCEIMPQVAKQIVTYGLDAAANVRAENVVADAGQMKFDCVRINGSVTRFPVTLNLPGVHNVLNALAAITVASELGISDAAIVKALAEFKGVGRRFQRYGEVPLSGGGQFTLVDDYGHHPAEMKATIAAARGAFPERRLLLAFQPHRYTRTRDCFEDFVSVLNGVDALVLGEVYAAGEPPIVAADGRALARALRVAGRIEPVFVENIADLPQAILDVARDGDVVITMGAGSIGGVPGKLANAVSTKTPGPAGHPVRQGFLGESLCPWCLGGEGF</sequence>
<dbReference type="FunFam" id="3.40.1190.10:FF:000001">
    <property type="entry name" value="UDP-N-acetylmuramate--L-alanine ligase"/>
    <property type="match status" value="1"/>
</dbReference>
<dbReference type="Gene3D" id="3.40.50.720">
    <property type="entry name" value="NAD(P)-binding Rossmann-like Domain"/>
    <property type="match status" value="1"/>
</dbReference>
<evidence type="ECO:0000313" key="18">
    <source>
        <dbReference type="EMBL" id="MBK7423044.1"/>
    </source>
</evidence>
<dbReference type="GO" id="GO:0008763">
    <property type="term" value="F:UDP-N-acetylmuramate-L-alanine ligase activity"/>
    <property type="evidence" value="ECO:0007669"/>
    <property type="project" value="UniProtKB-UniRule"/>
</dbReference>
<dbReference type="InterPro" id="IPR050061">
    <property type="entry name" value="MurCDEF_pg_biosynth"/>
</dbReference>
<accession>A0A9D7FEW8</accession>
<evidence type="ECO:0000256" key="9">
    <source>
        <dbReference type="ARBA" id="ARBA00022960"/>
    </source>
</evidence>
<name>A0A9D7FEW8_9RHOO</name>
<dbReference type="Proteomes" id="UP000886602">
    <property type="component" value="Unassembled WGS sequence"/>
</dbReference>
<evidence type="ECO:0000259" key="16">
    <source>
        <dbReference type="Pfam" id="PF02875"/>
    </source>
</evidence>
<keyword evidence="9 14" id="KW-0133">Cell shape</keyword>
<feature type="domain" description="Mur ligase C-terminal" evidence="16">
    <location>
        <begin position="314"/>
        <end position="450"/>
    </location>
</feature>
<evidence type="ECO:0000256" key="8">
    <source>
        <dbReference type="ARBA" id="ARBA00022840"/>
    </source>
</evidence>
<proteinExistence type="inferred from homology"/>
<evidence type="ECO:0000256" key="7">
    <source>
        <dbReference type="ARBA" id="ARBA00022741"/>
    </source>
</evidence>
<evidence type="ECO:0000259" key="15">
    <source>
        <dbReference type="Pfam" id="PF01225"/>
    </source>
</evidence>
<comment type="function">
    <text evidence="14">Cell wall formation.</text>
</comment>
<dbReference type="EMBL" id="JADJNC010000011">
    <property type="protein sequence ID" value="MBK7423044.1"/>
    <property type="molecule type" value="Genomic_DNA"/>
</dbReference>
<evidence type="ECO:0000256" key="10">
    <source>
        <dbReference type="ARBA" id="ARBA00022984"/>
    </source>
</evidence>
<evidence type="ECO:0000256" key="1">
    <source>
        <dbReference type="ARBA" id="ARBA00004496"/>
    </source>
</evidence>
<dbReference type="SUPFAM" id="SSF53244">
    <property type="entry name" value="MurD-like peptide ligases, peptide-binding domain"/>
    <property type="match status" value="1"/>
</dbReference>
<comment type="similarity">
    <text evidence="14">Belongs to the MurCDEF family.</text>
</comment>
<dbReference type="PANTHER" id="PTHR43445">
    <property type="entry name" value="UDP-N-ACETYLMURAMATE--L-ALANINE LIGASE-RELATED"/>
    <property type="match status" value="1"/>
</dbReference>
<evidence type="ECO:0000313" key="19">
    <source>
        <dbReference type="Proteomes" id="UP000886602"/>
    </source>
</evidence>
<protein>
    <recommendedName>
        <fullName evidence="3 14">UDP-N-acetylmuramate--L-alanine ligase</fullName>
        <ecNumber evidence="3 14">6.3.2.8</ecNumber>
    </recommendedName>
    <alternativeName>
        <fullName evidence="14">UDP-N-acetylmuramoyl-L-alanine synthetase</fullName>
    </alternativeName>
</protein>
<evidence type="ECO:0000256" key="13">
    <source>
        <dbReference type="ARBA" id="ARBA00047833"/>
    </source>
</evidence>
<dbReference type="Gene3D" id="3.90.190.20">
    <property type="entry name" value="Mur ligase, C-terminal domain"/>
    <property type="match status" value="1"/>
</dbReference>
<evidence type="ECO:0000256" key="12">
    <source>
        <dbReference type="ARBA" id="ARBA00023316"/>
    </source>
</evidence>
<dbReference type="Pfam" id="PF01225">
    <property type="entry name" value="Mur_ligase"/>
    <property type="match status" value="1"/>
</dbReference>
<dbReference type="GO" id="GO:0005524">
    <property type="term" value="F:ATP binding"/>
    <property type="evidence" value="ECO:0007669"/>
    <property type="project" value="UniProtKB-UniRule"/>
</dbReference>
<evidence type="ECO:0000256" key="14">
    <source>
        <dbReference type="HAMAP-Rule" id="MF_00046"/>
    </source>
</evidence>
<comment type="caution">
    <text evidence="18">The sequence shown here is derived from an EMBL/GenBank/DDBJ whole genome shotgun (WGS) entry which is preliminary data.</text>
</comment>
<gene>
    <name evidence="14" type="primary">murC</name>
    <name evidence="18" type="ORF">IPJ48_08100</name>
</gene>
<dbReference type="SUPFAM" id="SSF51984">
    <property type="entry name" value="MurCD N-terminal domain"/>
    <property type="match status" value="1"/>
</dbReference>
<dbReference type="Pfam" id="PF08245">
    <property type="entry name" value="Mur_ligase_M"/>
    <property type="match status" value="1"/>
</dbReference>
<dbReference type="Gene3D" id="3.40.1190.10">
    <property type="entry name" value="Mur-like, catalytic domain"/>
    <property type="match status" value="1"/>
</dbReference>
<keyword evidence="7 14" id="KW-0547">Nucleotide-binding</keyword>
<dbReference type="AlphaFoldDB" id="A0A9D7FEW8"/>
<feature type="binding site" evidence="14">
    <location>
        <begin position="112"/>
        <end position="118"/>
    </location>
    <ligand>
        <name>ATP</name>
        <dbReference type="ChEBI" id="CHEBI:30616"/>
    </ligand>
</feature>
<evidence type="ECO:0000256" key="4">
    <source>
        <dbReference type="ARBA" id="ARBA00022490"/>
    </source>
</evidence>
<comment type="subcellular location">
    <subcellularLocation>
        <location evidence="1 14">Cytoplasm</location>
    </subcellularLocation>
</comment>
<organism evidence="18 19">
    <name type="scientific">Candidatus Propionivibrio dominans</name>
    <dbReference type="NCBI Taxonomy" id="2954373"/>
    <lineage>
        <taxon>Bacteria</taxon>
        <taxon>Pseudomonadati</taxon>
        <taxon>Pseudomonadota</taxon>
        <taxon>Betaproteobacteria</taxon>
        <taxon>Rhodocyclales</taxon>
        <taxon>Rhodocyclaceae</taxon>
        <taxon>Propionivibrio</taxon>
    </lineage>
</organism>
<keyword evidence="5 14" id="KW-0436">Ligase</keyword>
<dbReference type="GO" id="GO:0008360">
    <property type="term" value="P:regulation of cell shape"/>
    <property type="evidence" value="ECO:0007669"/>
    <property type="project" value="UniProtKB-KW"/>
</dbReference>